<keyword evidence="2" id="KW-1185">Reference proteome</keyword>
<proteinExistence type="predicted"/>
<reference evidence="1 2" key="1">
    <citation type="journal article" date="2024" name="Ann. Entomol. Soc. Am.">
        <title>Genomic analyses of the southern and eastern yellowjacket wasps (Hymenoptera: Vespidae) reveal evolutionary signatures of social life.</title>
        <authorList>
            <person name="Catto M.A."/>
            <person name="Caine P.B."/>
            <person name="Orr S.E."/>
            <person name="Hunt B.G."/>
            <person name="Goodisman M.A.D."/>
        </authorList>
    </citation>
    <scope>NUCLEOTIDE SEQUENCE [LARGE SCALE GENOMIC DNA]</scope>
    <source>
        <strain evidence="1">232</strain>
        <tissue evidence="1">Head and thorax</tissue>
    </source>
</reference>
<accession>A0ABD2CTE4</accession>
<evidence type="ECO:0000313" key="2">
    <source>
        <dbReference type="Proteomes" id="UP001607303"/>
    </source>
</evidence>
<organism evidence="1 2">
    <name type="scientific">Vespula maculifrons</name>
    <name type="common">Eastern yellow jacket</name>
    <name type="synonym">Wasp</name>
    <dbReference type="NCBI Taxonomy" id="7453"/>
    <lineage>
        <taxon>Eukaryota</taxon>
        <taxon>Metazoa</taxon>
        <taxon>Ecdysozoa</taxon>
        <taxon>Arthropoda</taxon>
        <taxon>Hexapoda</taxon>
        <taxon>Insecta</taxon>
        <taxon>Pterygota</taxon>
        <taxon>Neoptera</taxon>
        <taxon>Endopterygota</taxon>
        <taxon>Hymenoptera</taxon>
        <taxon>Apocrita</taxon>
        <taxon>Aculeata</taxon>
        <taxon>Vespoidea</taxon>
        <taxon>Vespidae</taxon>
        <taxon>Vespinae</taxon>
        <taxon>Vespula</taxon>
    </lineage>
</organism>
<evidence type="ECO:0000313" key="1">
    <source>
        <dbReference type="EMBL" id="KAL2747925.1"/>
    </source>
</evidence>
<gene>
    <name evidence="1" type="ORF">V1477_003820</name>
</gene>
<name>A0ABD2CTE4_VESMC</name>
<comment type="caution">
    <text evidence="1">The sequence shown here is derived from an EMBL/GenBank/DDBJ whole genome shotgun (WGS) entry which is preliminary data.</text>
</comment>
<sequence length="171" mass="19673">MKKGKKINYEGIVGGAKCFHGNSEVIFSVCYMDLLRDEWKKKTKEKEINTRIKEEINTRPQEDRKEERRVGCYRVLAFLLSSTRPMHPVHKPALLMQTGIGPTLVSNAWPPCTHLDSPWENQQTRPRTAVILPDGQWLPTNIRPRQASPRTLTLCKTPGERLSLRKAEHSM</sequence>
<dbReference type="Proteomes" id="UP001607303">
    <property type="component" value="Unassembled WGS sequence"/>
</dbReference>
<protein>
    <submittedName>
        <fullName evidence="1">Uncharacterized protein</fullName>
    </submittedName>
</protein>
<dbReference type="AlphaFoldDB" id="A0ABD2CTE4"/>
<dbReference type="EMBL" id="JAYRBN010000034">
    <property type="protein sequence ID" value="KAL2747925.1"/>
    <property type="molecule type" value="Genomic_DNA"/>
</dbReference>